<dbReference type="CDD" id="cd01025">
    <property type="entry name" value="TOPRIM_recR"/>
    <property type="match status" value="1"/>
</dbReference>
<gene>
    <name evidence="7" type="primary">recR</name>
    <name evidence="9" type="ORF">DLM65_03595</name>
</gene>
<dbReference type="AlphaFoldDB" id="A0A2W5ZAR4"/>
<dbReference type="GO" id="GO:0008270">
    <property type="term" value="F:zinc ion binding"/>
    <property type="evidence" value="ECO:0007669"/>
    <property type="project" value="UniProtKB-KW"/>
</dbReference>
<comment type="similarity">
    <text evidence="7">Belongs to the RecR family.</text>
</comment>
<evidence type="ECO:0000256" key="5">
    <source>
        <dbReference type="ARBA" id="ARBA00023172"/>
    </source>
</evidence>
<evidence type="ECO:0000256" key="7">
    <source>
        <dbReference type="HAMAP-Rule" id="MF_00017"/>
    </source>
</evidence>
<evidence type="ECO:0000256" key="1">
    <source>
        <dbReference type="ARBA" id="ARBA00022723"/>
    </source>
</evidence>
<dbReference type="InterPro" id="IPR006171">
    <property type="entry name" value="TOPRIM_dom"/>
</dbReference>
<dbReference type="SMART" id="SM00493">
    <property type="entry name" value="TOPRIM"/>
    <property type="match status" value="1"/>
</dbReference>
<proteinExistence type="inferred from homology"/>
<reference evidence="9 10" key="1">
    <citation type="journal article" date="2017" name="Nature">
        <title>Atmospheric trace gases support primary production in Antarctic desert surface soil.</title>
        <authorList>
            <person name="Ji M."/>
            <person name="Greening C."/>
            <person name="Vanwonterghem I."/>
            <person name="Carere C.R."/>
            <person name="Bay S.K."/>
            <person name="Steen J.A."/>
            <person name="Montgomery K."/>
            <person name="Lines T."/>
            <person name="Beardall J."/>
            <person name="van Dorst J."/>
            <person name="Snape I."/>
            <person name="Stott M.B."/>
            <person name="Hugenholtz P."/>
            <person name="Ferrari B.C."/>
        </authorList>
    </citation>
    <scope>NUCLEOTIDE SEQUENCE [LARGE SCALE GENOMIC DNA]</scope>
    <source>
        <strain evidence="9">RRmetagenome_bin12</strain>
    </source>
</reference>
<evidence type="ECO:0000256" key="3">
    <source>
        <dbReference type="ARBA" id="ARBA00022771"/>
    </source>
</evidence>
<evidence type="ECO:0000256" key="6">
    <source>
        <dbReference type="ARBA" id="ARBA00023204"/>
    </source>
</evidence>
<accession>A0A2W5ZAR4</accession>
<dbReference type="Pfam" id="PF21176">
    <property type="entry name" value="RecR_HhH"/>
    <property type="match status" value="1"/>
</dbReference>
<keyword evidence="3 7" id="KW-0863">Zinc-finger</keyword>
<dbReference type="HAMAP" id="MF_00017">
    <property type="entry name" value="RecR"/>
    <property type="match status" value="1"/>
</dbReference>
<evidence type="ECO:0000256" key="4">
    <source>
        <dbReference type="ARBA" id="ARBA00022833"/>
    </source>
</evidence>
<dbReference type="GO" id="GO:0003677">
    <property type="term" value="F:DNA binding"/>
    <property type="evidence" value="ECO:0007669"/>
    <property type="project" value="UniProtKB-UniRule"/>
</dbReference>
<keyword evidence="5 7" id="KW-0233">DNA recombination</keyword>
<dbReference type="PROSITE" id="PS50880">
    <property type="entry name" value="TOPRIM"/>
    <property type="match status" value="1"/>
</dbReference>
<dbReference type="Gene3D" id="3.40.1360.10">
    <property type="match status" value="1"/>
</dbReference>
<keyword evidence="1 7" id="KW-0479">Metal-binding</keyword>
<name>A0A2W5ZAR4_9BACT</name>
<keyword evidence="6 7" id="KW-0234">DNA repair</keyword>
<keyword evidence="2 7" id="KW-0227">DNA damage</keyword>
<dbReference type="Pfam" id="PF02132">
    <property type="entry name" value="RecR_ZnF"/>
    <property type="match status" value="1"/>
</dbReference>
<dbReference type="SUPFAM" id="SSF111304">
    <property type="entry name" value="Recombination protein RecR"/>
    <property type="match status" value="1"/>
</dbReference>
<organism evidence="9 10">
    <name type="scientific">Candidatus Aeolococcus gillhamiae</name>
    <dbReference type="NCBI Taxonomy" id="3127015"/>
    <lineage>
        <taxon>Bacteria</taxon>
        <taxon>Bacillati</taxon>
        <taxon>Candidatus Dormiibacterota</taxon>
        <taxon>Candidatus Dormibacteria</taxon>
        <taxon>Candidatus Aeolococcales</taxon>
        <taxon>Candidatus Aeolococcaceae</taxon>
        <taxon>Candidatus Aeolococcus</taxon>
    </lineage>
</organism>
<dbReference type="NCBIfam" id="TIGR00615">
    <property type="entry name" value="recR"/>
    <property type="match status" value="1"/>
</dbReference>
<feature type="zinc finger region" description="C4-type" evidence="7">
    <location>
        <begin position="58"/>
        <end position="73"/>
    </location>
</feature>
<dbReference type="PROSITE" id="PS01300">
    <property type="entry name" value="RECR"/>
    <property type="match status" value="1"/>
</dbReference>
<dbReference type="InterPro" id="IPR000093">
    <property type="entry name" value="DNA_Rcmb_RecR"/>
</dbReference>
<evidence type="ECO:0000313" key="10">
    <source>
        <dbReference type="Proteomes" id="UP000248724"/>
    </source>
</evidence>
<sequence>MGLIPAAVERLAAEFGRLPGIGPKTAQRLTFHSMAATPESTERLAAALRDLHDGVRPCTRCFFIAEGDLCAICANPSRDQTVMCVVEEPLDVLAVERSGEFGGVYHVLGGALSPIDGVGPDQLTIDALERRLDGGDVREVVIATDPDVEGEATAHYLGDRLAPRGIPVSRLAHGLPAGADLQYADEVTVARAFAGRRAL</sequence>
<feature type="domain" description="Toprim" evidence="8">
    <location>
        <begin position="81"/>
        <end position="176"/>
    </location>
</feature>
<dbReference type="Gene3D" id="6.10.250.240">
    <property type="match status" value="1"/>
</dbReference>
<protein>
    <recommendedName>
        <fullName evidence="7">Recombination protein RecR</fullName>
    </recommendedName>
</protein>
<dbReference type="Pfam" id="PF21175">
    <property type="entry name" value="RecR_C"/>
    <property type="match status" value="1"/>
</dbReference>
<comment type="function">
    <text evidence="7">May play a role in DNA repair. It seems to be involved in an RecBC-independent recombinational process of DNA repair. It may act with RecF and RecO.</text>
</comment>
<dbReference type="InterPro" id="IPR034137">
    <property type="entry name" value="TOPRIM_RecR"/>
</dbReference>
<evidence type="ECO:0000259" key="8">
    <source>
        <dbReference type="PROSITE" id="PS50880"/>
    </source>
</evidence>
<keyword evidence="4 7" id="KW-0862">Zinc</keyword>
<dbReference type="PANTHER" id="PTHR30446">
    <property type="entry name" value="RECOMBINATION PROTEIN RECR"/>
    <property type="match status" value="1"/>
</dbReference>
<dbReference type="GO" id="GO:0006281">
    <property type="term" value="P:DNA repair"/>
    <property type="evidence" value="ECO:0007669"/>
    <property type="project" value="UniProtKB-UniRule"/>
</dbReference>
<dbReference type="Proteomes" id="UP000248724">
    <property type="component" value="Unassembled WGS sequence"/>
</dbReference>
<dbReference type="Pfam" id="PF13662">
    <property type="entry name" value="Toprim_4"/>
    <property type="match status" value="1"/>
</dbReference>
<dbReference type="GO" id="GO:0006310">
    <property type="term" value="P:DNA recombination"/>
    <property type="evidence" value="ECO:0007669"/>
    <property type="project" value="UniProtKB-UniRule"/>
</dbReference>
<dbReference type="EMBL" id="QHBU01000070">
    <property type="protein sequence ID" value="PZR82490.1"/>
    <property type="molecule type" value="Genomic_DNA"/>
</dbReference>
<dbReference type="InterPro" id="IPR015967">
    <property type="entry name" value="Rcmb_RecR_Znf"/>
</dbReference>
<comment type="caution">
    <text evidence="9">The sequence shown here is derived from an EMBL/GenBank/DDBJ whole genome shotgun (WGS) entry which is preliminary data.</text>
</comment>
<dbReference type="Gene3D" id="1.10.8.420">
    <property type="entry name" value="RecR Domain 1"/>
    <property type="match status" value="1"/>
</dbReference>
<evidence type="ECO:0000256" key="2">
    <source>
        <dbReference type="ARBA" id="ARBA00022763"/>
    </source>
</evidence>
<dbReference type="PANTHER" id="PTHR30446:SF0">
    <property type="entry name" value="RECOMBINATION PROTEIN RECR"/>
    <property type="match status" value="1"/>
</dbReference>
<evidence type="ECO:0000313" key="9">
    <source>
        <dbReference type="EMBL" id="PZR82490.1"/>
    </source>
</evidence>
<dbReference type="InterPro" id="IPR023627">
    <property type="entry name" value="Rcmb_RecR"/>
</dbReference>